<dbReference type="InterPro" id="IPR050131">
    <property type="entry name" value="Peptidase_S8_subtilisin-like"/>
</dbReference>
<keyword evidence="4 5" id="KW-0720">Serine protease</keyword>
<keyword evidence="2 5" id="KW-0645">Protease</keyword>
<evidence type="ECO:0000259" key="6">
    <source>
        <dbReference type="Pfam" id="PF00082"/>
    </source>
</evidence>
<protein>
    <submittedName>
        <fullName evidence="7">Peptidase S8/S53 subtilisin kexin sedolisin</fullName>
    </submittedName>
</protein>
<feature type="domain" description="Peptidase S8/S53" evidence="6">
    <location>
        <begin position="3"/>
        <end position="212"/>
    </location>
</feature>
<evidence type="ECO:0000313" key="7">
    <source>
        <dbReference type="EMBL" id="TXH80283.1"/>
    </source>
</evidence>
<evidence type="ECO:0000256" key="3">
    <source>
        <dbReference type="ARBA" id="ARBA00022801"/>
    </source>
</evidence>
<dbReference type="PANTHER" id="PTHR43806">
    <property type="entry name" value="PEPTIDASE S8"/>
    <property type="match status" value="1"/>
</dbReference>
<dbReference type="PANTHER" id="PTHR43806:SF11">
    <property type="entry name" value="CEREVISIN-RELATED"/>
    <property type="match status" value="1"/>
</dbReference>
<dbReference type="RefSeq" id="WP_276661247.1">
    <property type="nucleotide sequence ID" value="NZ_SSFD01000316.1"/>
</dbReference>
<sequence length="227" mass="23277">MTVRIAVVDSGCTPAQALQVRDAVALVLEDRAVRQAPATADALGHGGRVAGILLHCAPQAELLVVQVFRERLTTTAAQVAAAIDWAVANGAQLVNLSLGLREPRPVLAEACARALAAGTVLCAAAPARGQTVYPAGFPGVLRVTGDARCAPGELAAIGSAEIDFGAHVRPLDGSLAGAGASMACAWFTGLAARHFARGGDADALRAWLVEQARHHGVDDPRRRPHGG</sequence>
<comment type="similarity">
    <text evidence="1 5">Belongs to the peptidase S8 family.</text>
</comment>
<accession>A0A5C7S9H5</accession>
<dbReference type="Gene3D" id="3.40.50.200">
    <property type="entry name" value="Peptidase S8/S53 domain"/>
    <property type="match status" value="1"/>
</dbReference>
<reference evidence="7 8" key="1">
    <citation type="submission" date="2018-09" db="EMBL/GenBank/DDBJ databases">
        <title>Metagenome Assembled Genomes from an Advanced Water Purification Facility.</title>
        <authorList>
            <person name="Stamps B.W."/>
            <person name="Spear J.R."/>
        </authorList>
    </citation>
    <scope>NUCLEOTIDE SEQUENCE [LARGE SCALE GENOMIC DNA]</scope>
    <source>
        <strain evidence="7">Bin_27_1</strain>
    </source>
</reference>
<feature type="active site" description="Charge relay system" evidence="5">
    <location>
        <position position="45"/>
    </location>
</feature>
<dbReference type="InterPro" id="IPR000209">
    <property type="entry name" value="Peptidase_S8/S53_dom"/>
</dbReference>
<evidence type="ECO:0000256" key="5">
    <source>
        <dbReference type="PROSITE-ProRule" id="PRU01240"/>
    </source>
</evidence>
<dbReference type="Pfam" id="PF00082">
    <property type="entry name" value="Peptidase_S8"/>
    <property type="match status" value="1"/>
</dbReference>
<name>A0A5C7S9H5_THASP</name>
<dbReference type="PROSITE" id="PS51892">
    <property type="entry name" value="SUBTILASE"/>
    <property type="match status" value="1"/>
</dbReference>
<organism evidence="7 8">
    <name type="scientific">Thauera aminoaromatica</name>
    <dbReference type="NCBI Taxonomy" id="164330"/>
    <lineage>
        <taxon>Bacteria</taxon>
        <taxon>Pseudomonadati</taxon>
        <taxon>Pseudomonadota</taxon>
        <taxon>Betaproteobacteria</taxon>
        <taxon>Rhodocyclales</taxon>
        <taxon>Zoogloeaceae</taxon>
        <taxon>Thauera</taxon>
    </lineage>
</organism>
<evidence type="ECO:0000313" key="8">
    <source>
        <dbReference type="Proteomes" id="UP000321192"/>
    </source>
</evidence>
<gene>
    <name evidence="7" type="ORF">E6Q80_19025</name>
</gene>
<dbReference type="GO" id="GO:0004252">
    <property type="term" value="F:serine-type endopeptidase activity"/>
    <property type="evidence" value="ECO:0007669"/>
    <property type="project" value="UniProtKB-UniRule"/>
</dbReference>
<evidence type="ECO:0000256" key="1">
    <source>
        <dbReference type="ARBA" id="ARBA00011073"/>
    </source>
</evidence>
<proteinExistence type="inferred from homology"/>
<feature type="active site" description="Charge relay system" evidence="5">
    <location>
        <position position="181"/>
    </location>
</feature>
<evidence type="ECO:0000256" key="2">
    <source>
        <dbReference type="ARBA" id="ARBA00022670"/>
    </source>
</evidence>
<keyword evidence="3 5" id="KW-0378">Hydrolase</keyword>
<dbReference type="AlphaFoldDB" id="A0A5C7S9H5"/>
<dbReference type="GO" id="GO:0006508">
    <property type="term" value="P:proteolysis"/>
    <property type="evidence" value="ECO:0007669"/>
    <property type="project" value="UniProtKB-KW"/>
</dbReference>
<evidence type="ECO:0000256" key="4">
    <source>
        <dbReference type="ARBA" id="ARBA00022825"/>
    </source>
</evidence>
<dbReference type="InterPro" id="IPR036852">
    <property type="entry name" value="Peptidase_S8/S53_dom_sf"/>
</dbReference>
<feature type="active site" description="Charge relay system" evidence="5">
    <location>
        <position position="9"/>
    </location>
</feature>
<comment type="caution">
    <text evidence="7">The sequence shown here is derived from an EMBL/GenBank/DDBJ whole genome shotgun (WGS) entry which is preliminary data.</text>
</comment>
<dbReference type="EMBL" id="SSFD01000316">
    <property type="protein sequence ID" value="TXH80283.1"/>
    <property type="molecule type" value="Genomic_DNA"/>
</dbReference>
<dbReference type="Proteomes" id="UP000321192">
    <property type="component" value="Unassembled WGS sequence"/>
</dbReference>
<dbReference type="SUPFAM" id="SSF52743">
    <property type="entry name" value="Subtilisin-like"/>
    <property type="match status" value="1"/>
</dbReference>